<dbReference type="Gene3D" id="2.120.10.30">
    <property type="entry name" value="TolB, C-terminal domain"/>
    <property type="match status" value="3"/>
</dbReference>
<dbReference type="CDD" id="cd00033">
    <property type="entry name" value="CCP"/>
    <property type="match status" value="1"/>
</dbReference>
<evidence type="ECO:0000256" key="8">
    <source>
        <dbReference type="SAM" id="Phobius"/>
    </source>
</evidence>
<dbReference type="AlphaFoldDB" id="A0A8B8DES8"/>
<dbReference type="GO" id="GO:0060070">
    <property type="term" value="P:canonical Wnt signaling pathway"/>
    <property type="evidence" value="ECO:0007669"/>
    <property type="project" value="TreeGrafter"/>
</dbReference>
<dbReference type="Pfam" id="PF12662">
    <property type="entry name" value="cEGF"/>
    <property type="match status" value="1"/>
</dbReference>
<dbReference type="SMART" id="SM00135">
    <property type="entry name" value="LY"/>
    <property type="match status" value="9"/>
</dbReference>
<dbReference type="PROSITE" id="PS51120">
    <property type="entry name" value="LDLRB"/>
    <property type="match status" value="3"/>
</dbReference>
<keyword evidence="2 9" id="KW-0732">Signal</keyword>
<proteinExistence type="predicted"/>
<feature type="domain" description="Sushi" evidence="10">
    <location>
        <begin position="954"/>
        <end position="1011"/>
    </location>
</feature>
<sequence length="1093" mass="120983">MMIFLRMVLVISVIILSGELCFGSQGDNGLVIGLWNPASFFTYTEIPEDSTSHLQSHRNNLSSSKSKIISLASDPKKAVVFALIDDSIYMYKNFSIWQNRSSSISLLYKGISSSFGKMAFDYVSNNIYWCDPFLQWIAMKPAYNLNNSIYKVILRKDLNNPEGLALDPVDRLMFFSDNGQNPRIERAFLDGQDREAIVFKGLAKVISLSVDVLKKKLYWIDNGKHTLECSNYDGSSRRVIRLVNNIPYTDLIYYQNILHVVSERLERLDGYDVASGSWNYGRSFTNEQPYALTVYDAETVGTYTDLCSTMACGHLCVNAKSGPRCLCAEGFQLAADGKNCTDKSQFYEKGFIVHNLSTIAMHEVSSINGQEGKKFLMKMSSFMIGGLAVDANADKIYFIDSKSDSIKELNMMTGQVGTLTYVSSGSDLIFDGISSLLGWIEGQTNIMSFSVNSDTTDTIYTNLQHVNFLTIDSHDGVLFWISGTSGSKSLFCGTWTRETPRTIVSTGSLGNPVSLQYDVTSHRIYWIVGSYIKSAMTNGSDIKSHILAVGATKAIAYKGFLGWLSGDKIHFTRQKSNTLEVVVDTVQNAINTAVFDASLQQRKQGTCQILNGGCEEICIPVTNGRRCECDIGLQLQDDFTCDSNVLTVEFIVIADFSHGRILQISLQKGSLLKLPITVHSPTGIAFDRSTKTLFYSDITTKTIMATSLHGKGTTLFYRMGTGFPSELAIDYSSGNLYYTAVASTSRSYIGSVHRNTSLHKTLLSTLQTPRVIVLYPSKGFLFWSEYGDAPAIRRAHMDGTATIYVATKVTSPNGLAIDFKTNILYWVDGSKHSVEFSNLDGGNHQVLTTKTDEYLYNIGIHGQYLYYSGWNRPGITKIDKRNGSTVPFMSHHPELGRLDGMDIYADDTIDKSPICSTNNGRCSTFCFPTPSGRTCGCQDNVYLQPDQLTCQGVILCPSSLENAVLSPDCLRRSGDSCSFTCAKGYIPSTKDELLCTTDGVWNNDTTKLCSKITPNQKKETNTENKTSLYVYAGAAVGCLLVIIIILVVVIILPKRRNNERENGGGSDGPLDNIFTLPVKNDSKPEDYYCTLSY</sequence>
<comment type="caution">
    <text evidence="6">Lacks conserved residue(s) required for the propagation of feature annotation.</text>
</comment>
<evidence type="ECO:0000256" key="9">
    <source>
        <dbReference type="SAM" id="SignalP"/>
    </source>
</evidence>
<dbReference type="InterPro" id="IPR000436">
    <property type="entry name" value="Sushi_SCR_CCP_dom"/>
</dbReference>
<feature type="transmembrane region" description="Helical" evidence="8">
    <location>
        <begin position="1028"/>
        <end position="1052"/>
    </location>
</feature>
<keyword evidence="1" id="KW-0245">EGF-like domain</keyword>
<keyword evidence="8" id="KW-0812">Transmembrane</keyword>
<dbReference type="SMART" id="SM00179">
    <property type="entry name" value="EGF_CA"/>
    <property type="match status" value="1"/>
</dbReference>
<dbReference type="InterPro" id="IPR000033">
    <property type="entry name" value="LDLR_classB_rpt"/>
</dbReference>
<dbReference type="FunFam" id="2.120.10.30:FF:000241">
    <property type="entry name" value="Low-density lipoprotein receptor-related protein 6"/>
    <property type="match status" value="1"/>
</dbReference>
<reference evidence="12" key="1">
    <citation type="submission" date="2025-08" db="UniProtKB">
        <authorList>
            <consortium name="RefSeq"/>
        </authorList>
    </citation>
    <scope>IDENTIFICATION</scope>
    <source>
        <tissue evidence="12">Whole sample</tissue>
    </source>
</reference>
<dbReference type="InterPro" id="IPR026823">
    <property type="entry name" value="cEGF"/>
</dbReference>
<dbReference type="GeneID" id="111126246"/>
<feature type="repeat" description="LDL-receptor class B" evidence="7">
    <location>
        <begin position="171"/>
        <end position="214"/>
    </location>
</feature>
<evidence type="ECO:0000256" key="7">
    <source>
        <dbReference type="PROSITE-ProRule" id="PRU00461"/>
    </source>
</evidence>
<dbReference type="SUPFAM" id="SSF63825">
    <property type="entry name" value="YWTD domain"/>
    <property type="match status" value="3"/>
</dbReference>
<keyword evidence="3" id="KW-0677">Repeat</keyword>
<dbReference type="Proteomes" id="UP000694844">
    <property type="component" value="Chromosome 3"/>
</dbReference>
<dbReference type="GO" id="GO:0005886">
    <property type="term" value="C:plasma membrane"/>
    <property type="evidence" value="ECO:0007669"/>
    <property type="project" value="TreeGrafter"/>
</dbReference>
<evidence type="ECO:0000256" key="3">
    <source>
        <dbReference type="ARBA" id="ARBA00022737"/>
    </source>
</evidence>
<dbReference type="InterPro" id="IPR035976">
    <property type="entry name" value="Sushi/SCR/CCP_sf"/>
</dbReference>
<keyword evidence="5" id="KW-0325">Glycoprotein</keyword>
<evidence type="ECO:0000256" key="1">
    <source>
        <dbReference type="ARBA" id="ARBA00022536"/>
    </source>
</evidence>
<keyword evidence="8" id="KW-0472">Membrane</keyword>
<dbReference type="GO" id="GO:0005509">
    <property type="term" value="F:calcium ion binding"/>
    <property type="evidence" value="ECO:0007669"/>
    <property type="project" value="InterPro"/>
</dbReference>
<dbReference type="GO" id="GO:0042813">
    <property type="term" value="F:Wnt receptor activity"/>
    <property type="evidence" value="ECO:0007669"/>
    <property type="project" value="TreeGrafter"/>
</dbReference>
<evidence type="ECO:0000256" key="4">
    <source>
        <dbReference type="ARBA" id="ARBA00023157"/>
    </source>
</evidence>
<evidence type="ECO:0000259" key="10">
    <source>
        <dbReference type="PROSITE" id="PS50923"/>
    </source>
</evidence>
<evidence type="ECO:0000313" key="11">
    <source>
        <dbReference type="Proteomes" id="UP000694844"/>
    </source>
</evidence>
<evidence type="ECO:0000256" key="5">
    <source>
        <dbReference type="ARBA" id="ARBA00023180"/>
    </source>
</evidence>
<feature type="repeat" description="LDL-receptor class B" evidence="7">
    <location>
        <begin position="822"/>
        <end position="864"/>
    </location>
</feature>
<dbReference type="InterPro" id="IPR011042">
    <property type="entry name" value="6-blade_b-propeller_TolB-like"/>
</dbReference>
<evidence type="ECO:0000256" key="2">
    <source>
        <dbReference type="ARBA" id="ARBA00022729"/>
    </source>
</evidence>
<dbReference type="PANTHER" id="PTHR46513:SF44">
    <property type="entry name" value="LDL RECEPTOR RELATED PROTEIN 4"/>
    <property type="match status" value="1"/>
</dbReference>
<dbReference type="SUPFAM" id="SSF57196">
    <property type="entry name" value="EGF/Laminin"/>
    <property type="match status" value="1"/>
</dbReference>
<feature type="repeat" description="LDL-receptor class B" evidence="7">
    <location>
        <begin position="779"/>
        <end position="821"/>
    </location>
</feature>
<keyword evidence="8" id="KW-1133">Transmembrane helix</keyword>
<keyword evidence="11" id="KW-1185">Reference proteome</keyword>
<dbReference type="InterPro" id="IPR050778">
    <property type="entry name" value="Cueball_EGF_LRP_Nidogen"/>
</dbReference>
<evidence type="ECO:0000313" key="12">
    <source>
        <dbReference type="RefSeq" id="XP_022326448.1"/>
    </source>
</evidence>
<dbReference type="SUPFAM" id="SSF57535">
    <property type="entry name" value="Complement control module/SCR domain"/>
    <property type="match status" value="1"/>
</dbReference>
<gene>
    <name evidence="12" type="primary">LOC111126246</name>
</gene>
<dbReference type="Pfam" id="PF14670">
    <property type="entry name" value="FXa_inhibition"/>
    <property type="match status" value="1"/>
</dbReference>
<dbReference type="PANTHER" id="PTHR46513">
    <property type="entry name" value="VITELLOGENIN RECEPTOR-LIKE PROTEIN-RELATED-RELATED"/>
    <property type="match status" value="1"/>
</dbReference>
<dbReference type="OrthoDB" id="6157061at2759"/>
<dbReference type="GO" id="GO:0017147">
    <property type="term" value="F:Wnt-protein binding"/>
    <property type="evidence" value="ECO:0007669"/>
    <property type="project" value="TreeGrafter"/>
</dbReference>
<dbReference type="InterPro" id="IPR009030">
    <property type="entry name" value="Growth_fac_rcpt_cys_sf"/>
</dbReference>
<feature type="signal peptide" evidence="9">
    <location>
        <begin position="1"/>
        <end position="23"/>
    </location>
</feature>
<dbReference type="PROSITE" id="PS50923">
    <property type="entry name" value="SUSHI"/>
    <property type="match status" value="1"/>
</dbReference>
<feature type="chain" id="PRO_5034770038" evidence="9">
    <location>
        <begin position="24"/>
        <end position="1093"/>
    </location>
</feature>
<protein>
    <submittedName>
        <fullName evidence="12">Low-density lipoprotein receptor-related protein 6-like isoform X1</fullName>
    </submittedName>
</protein>
<keyword evidence="4" id="KW-1015">Disulfide bond</keyword>
<dbReference type="Gene3D" id="2.10.70.10">
    <property type="entry name" value="Complement Module, domain 1"/>
    <property type="match status" value="1"/>
</dbReference>
<dbReference type="InterPro" id="IPR001881">
    <property type="entry name" value="EGF-like_Ca-bd_dom"/>
</dbReference>
<name>A0A8B8DES8_CRAVI</name>
<evidence type="ECO:0000256" key="6">
    <source>
        <dbReference type="PROSITE-ProRule" id="PRU00302"/>
    </source>
</evidence>
<dbReference type="PROSITE" id="PS01186">
    <property type="entry name" value="EGF_2"/>
    <property type="match status" value="1"/>
</dbReference>
<dbReference type="RefSeq" id="XP_022326448.1">
    <property type="nucleotide sequence ID" value="XM_022470740.1"/>
</dbReference>
<accession>A0A8B8DES8</accession>
<dbReference type="SMART" id="SM00181">
    <property type="entry name" value="EGF"/>
    <property type="match status" value="3"/>
</dbReference>
<dbReference type="SUPFAM" id="SSF57184">
    <property type="entry name" value="Growth factor receptor domain"/>
    <property type="match status" value="1"/>
</dbReference>
<dbReference type="InterPro" id="IPR000742">
    <property type="entry name" value="EGF"/>
</dbReference>
<dbReference type="KEGG" id="cvn:111126246"/>
<keyword evidence="6" id="KW-0768">Sushi</keyword>
<organism evidence="11 12">
    <name type="scientific">Crassostrea virginica</name>
    <name type="common">Eastern oyster</name>
    <dbReference type="NCBI Taxonomy" id="6565"/>
    <lineage>
        <taxon>Eukaryota</taxon>
        <taxon>Metazoa</taxon>
        <taxon>Spiralia</taxon>
        <taxon>Lophotrochozoa</taxon>
        <taxon>Mollusca</taxon>
        <taxon>Bivalvia</taxon>
        <taxon>Autobranchia</taxon>
        <taxon>Pteriomorphia</taxon>
        <taxon>Ostreida</taxon>
        <taxon>Ostreoidea</taxon>
        <taxon>Ostreidae</taxon>
        <taxon>Crassostrea</taxon>
    </lineage>
</organism>